<dbReference type="GO" id="GO:0015179">
    <property type="term" value="F:L-amino acid transmembrane transporter activity"/>
    <property type="evidence" value="ECO:0007669"/>
    <property type="project" value="TreeGrafter"/>
</dbReference>
<name>A0AB34IIJ4_PRYPA</name>
<dbReference type="PANTHER" id="PTHR22950:SF652">
    <property type="entry name" value="TRANSMEMBRANE AMINO ACID TRANSPORTER FAMILY PROTEIN"/>
    <property type="match status" value="1"/>
</dbReference>
<dbReference type="GO" id="GO:0016020">
    <property type="term" value="C:membrane"/>
    <property type="evidence" value="ECO:0007669"/>
    <property type="project" value="UniProtKB-SubCell"/>
</dbReference>
<dbReference type="PANTHER" id="PTHR22950">
    <property type="entry name" value="AMINO ACID TRANSPORTER"/>
    <property type="match status" value="1"/>
</dbReference>
<feature type="domain" description="Amino acid transporter transmembrane" evidence="6">
    <location>
        <begin position="27"/>
        <end position="216"/>
    </location>
</feature>
<evidence type="ECO:0000313" key="7">
    <source>
        <dbReference type="EMBL" id="KAL1499984.1"/>
    </source>
</evidence>
<keyword evidence="8" id="KW-1185">Reference proteome</keyword>
<feature type="transmembrane region" description="Helical" evidence="5">
    <location>
        <begin position="478"/>
        <end position="500"/>
    </location>
</feature>
<dbReference type="Pfam" id="PF01490">
    <property type="entry name" value="Aa_trans"/>
    <property type="match status" value="2"/>
</dbReference>
<dbReference type="AlphaFoldDB" id="A0AB34IIJ4"/>
<evidence type="ECO:0000256" key="4">
    <source>
        <dbReference type="ARBA" id="ARBA00023136"/>
    </source>
</evidence>
<feature type="transmembrane region" description="Helical" evidence="5">
    <location>
        <begin position="106"/>
        <end position="134"/>
    </location>
</feature>
<comment type="caution">
    <text evidence="7">The sequence shown here is derived from an EMBL/GenBank/DDBJ whole genome shotgun (WGS) entry which is preliminary data.</text>
</comment>
<feature type="transmembrane region" description="Helical" evidence="5">
    <location>
        <begin position="181"/>
        <end position="201"/>
    </location>
</feature>
<feature type="transmembrane region" description="Helical" evidence="5">
    <location>
        <begin position="420"/>
        <end position="438"/>
    </location>
</feature>
<feature type="domain" description="Amino acid transporter transmembrane" evidence="6">
    <location>
        <begin position="336"/>
        <end position="470"/>
    </location>
</feature>
<evidence type="ECO:0000256" key="5">
    <source>
        <dbReference type="SAM" id="Phobius"/>
    </source>
</evidence>
<protein>
    <recommendedName>
        <fullName evidence="6">Amino acid transporter transmembrane domain-containing protein</fullName>
    </recommendedName>
</protein>
<accession>A0AB34IIJ4</accession>
<feature type="transmembrane region" description="Helical" evidence="5">
    <location>
        <begin position="340"/>
        <end position="361"/>
    </location>
</feature>
<evidence type="ECO:0000256" key="1">
    <source>
        <dbReference type="ARBA" id="ARBA00004141"/>
    </source>
</evidence>
<organism evidence="7 8">
    <name type="scientific">Prymnesium parvum</name>
    <name type="common">Toxic golden alga</name>
    <dbReference type="NCBI Taxonomy" id="97485"/>
    <lineage>
        <taxon>Eukaryota</taxon>
        <taxon>Haptista</taxon>
        <taxon>Haptophyta</taxon>
        <taxon>Prymnesiophyceae</taxon>
        <taxon>Prymnesiales</taxon>
        <taxon>Prymnesiaceae</taxon>
        <taxon>Prymnesium</taxon>
    </lineage>
</organism>
<dbReference type="InterPro" id="IPR013057">
    <property type="entry name" value="AA_transpt_TM"/>
</dbReference>
<gene>
    <name evidence="7" type="ORF">AB1Y20_012662</name>
</gene>
<keyword evidence="4 5" id="KW-0472">Membrane</keyword>
<evidence type="ECO:0000256" key="3">
    <source>
        <dbReference type="ARBA" id="ARBA00022989"/>
    </source>
</evidence>
<evidence type="ECO:0000313" key="8">
    <source>
        <dbReference type="Proteomes" id="UP001515480"/>
    </source>
</evidence>
<keyword evidence="3 5" id="KW-1133">Transmembrane helix</keyword>
<proteinExistence type="predicted"/>
<feature type="transmembrane region" description="Helical" evidence="5">
    <location>
        <begin position="64"/>
        <end position="86"/>
    </location>
</feature>
<reference evidence="7 8" key="1">
    <citation type="journal article" date="2024" name="Science">
        <title>Giant polyketide synthase enzymes in the biosynthesis of giant marine polyether toxins.</title>
        <authorList>
            <person name="Fallon T.R."/>
            <person name="Shende V.V."/>
            <person name="Wierzbicki I.H."/>
            <person name="Pendleton A.L."/>
            <person name="Watervoot N.F."/>
            <person name="Auber R.P."/>
            <person name="Gonzalez D.J."/>
            <person name="Wisecaver J.H."/>
            <person name="Moore B.S."/>
        </authorList>
    </citation>
    <scope>NUCLEOTIDE SEQUENCE [LARGE SCALE GENOMIC DNA]</scope>
    <source>
        <strain evidence="7 8">12B1</strain>
    </source>
</reference>
<evidence type="ECO:0000259" key="6">
    <source>
        <dbReference type="Pfam" id="PF01490"/>
    </source>
</evidence>
<evidence type="ECO:0000256" key="2">
    <source>
        <dbReference type="ARBA" id="ARBA00022692"/>
    </source>
</evidence>
<keyword evidence="2 5" id="KW-0812">Transmembrane</keyword>
<feature type="transmembrane region" description="Helical" evidence="5">
    <location>
        <begin position="444"/>
        <end position="466"/>
    </location>
</feature>
<dbReference type="Proteomes" id="UP001515480">
    <property type="component" value="Unassembled WGS sequence"/>
</dbReference>
<comment type="subcellular location">
    <subcellularLocation>
        <location evidence="1">Membrane</location>
        <topology evidence="1">Multi-pass membrane protein</topology>
    </subcellularLocation>
</comment>
<dbReference type="EMBL" id="JBGBPQ010000024">
    <property type="protein sequence ID" value="KAL1499984.1"/>
    <property type="molecule type" value="Genomic_DNA"/>
</dbReference>
<sequence length="506" mass="51441">MHLALPALRRAPAPLLFAGGQGGSKVSELQCTVALVKNIVGTGVLTLPVGISRLSESGASSAEALAIASALLLIVGGLNAWGFVLIGEACAATRQGSYVGAWRKTMGPSLAFLPALASLVLCFTASVSCACVIADTATDLLAGALQVEFDALPRNAVLASIAAGVLAPLCLLPSLAPLGSASVFGVSGILITGIAMLTRLADGSYVPGQGAFSDMVQAAPQFTSADSLISPTAGSVALLVSLLSNAFLAHYNAPGVYNELAPAASVDDGRKPKANDPLGRLRSSTAAEQVNAFFQVFIASIPVASLREGLVSSQRLEVVARDRRVPEARVQRALSSFRRVVTTAFGLSALLFLLLATSSFATFGNASADMILNSYASSDPLASVARAGVLLAVLFEFPLLERPFRLTVLEGLGQDQLTNAPWVAGLSVAFLASIAALNPPLETIAALGGSTGGALLIYVAPALMSLQLQSSQPGPGTAARWALILAGAGVGTLGTVEALLKLGIGV</sequence>